<feature type="compositionally biased region" description="Basic residues" evidence="1">
    <location>
        <begin position="42"/>
        <end position="64"/>
    </location>
</feature>
<comment type="caution">
    <text evidence="2">The sequence shown here is derived from an EMBL/GenBank/DDBJ whole genome shotgun (WGS) entry which is preliminary data.</text>
</comment>
<evidence type="ECO:0000313" key="2">
    <source>
        <dbReference type="EMBL" id="RRT77406.1"/>
    </source>
</evidence>
<reference evidence="2 3" key="1">
    <citation type="journal article" date="2014" name="Agronomy (Basel)">
        <title>A Draft Genome Sequence for Ensete ventricosum, the Drought-Tolerant Tree Against Hunger.</title>
        <authorList>
            <person name="Harrison J."/>
            <person name="Moore K.A."/>
            <person name="Paszkiewicz K."/>
            <person name="Jones T."/>
            <person name="Grant M."/>
            <person name="Ambacheew D."/>
            <person name="Muzemil S."/>
            <person name="Studholme D.J."/>
        </authorList>
    </citation>
    <scope>NUCLEOTIDE SEQUENCE [LARGE SCALE GENOMIC DNA]</scope>
</reference>
<sequence length="154" mass="17126">MGEAIHDLHPLAVVGAEAIVEAAVIEREDTRSRSPGYDRSPRSRSPRSRSPRSRKRSSSPKGRKQSLSPDDSKSPRASRSPSPTERREVERNGSNYNESPVRENSRSPMSQDRENPPVGGGGYQSPETNRQTPSPKDDRDDDRHASPRPSESRD</sequence>
<dbReference type="AlphaFoldDB" id="A0A427AMK3"/>
<organism evidence="2 3">
    <name type="scientific">Ensete ventricosum</name>
    <name type="common">Abyssinian banana</name>
    <name type="synonym">Musa ensete</name>
    <dbReference type="NCBI Taxonomy" id="4639"/>
    <lineage>
        <taxon>Eukaryota</taxon>
        <taxon>Viridiplantae</taxon>
        <taxon>Streptophyta</taxon>
        <taxon>Embryophyta</taxon>
        <taxon>Tracheophyta</taxon>
        <taxon>Spermatophyta</taxon>
        <taxon>Magnoliopsida</taxon>
        <taxon>Liliopsida</taxon>
        <taxon>Zingiberales</taxon>
        <taxon>Musaceae</taxon>
        <taxon>Ensete</taxon>
    </lineage>
</organism>
<feature type="region of interest" description="Disordered" evidence="1">
    <location>
        <begin position="23"/>
        <end position="154"/>
    </location>
</feature>
<feature type="compositionally biased region" description="Basic and acidic residues" evidence="1">
    <location>
        <begin position="100"/>
        <end position="115"/>
    </location>
</feature>
<gene>
    <name evidence="2" type="ORF">B296_00014132</name>
</gene>
<feature type="compositionally biased region" description="Basic and acidic residues" evidence="1">
    <location>
        <begin position="135"/>
        <end position="154"/>
    </location>
</feature>
<evidence type="ECO:0000313" key="3">
    <source>
        <dbReference type="Proteomes" id="UP000287651"/>
    </source>
</evidence>
<dbReference type="EMBL" id="AMZH03001939">
    <property type="protein sequence ID" value="RRT77406.1"/>
    <property type="molecule type" value="Genomic_DNA"/>
</dbReference>
<name>A0A427AMK3_ENSVE</name>
<evidence type="ECO:0000256" key="1">
    <source>
        <dbReference type="SAM" id="MobiDB-lite"/>
    </source>
</evidence>
<feature type="compositionally biased region" description="Polar residues" evidence="1">
    <location>
        <begin position="125"/>
        <end position="134"/>
    </location>
</feature>
<accession>A0A427AMK3</accession>
<proteinExistence type="predicted"/>
<dbReference type="Proteomes" id="UP000287651">
    <property type="component" value="Unassembled WGS sequence"/>
</dbReference>
<protein>
    <submittedName>
        <fullName evidence="2">Uncharacterized protein</fullName>
    </submittedName>
</protein>